<feature type="non-terminal residue" evidence="1">
    <location>
        <position position="207"/>
    </location>
</feature>
<proteinExistence type="predicted"/>
<dbReference type="PANTHER" id="PTHR43881">
    <property type="entry name" value="GAMMA-GLUTAMYLTRANSPEPTIDASE (AFU_ORTHOLOGUE AFUA_4G13580)"/>
    <property type="match status" value="1"/>
</dbReference>
<dbReference type="Pfam" id="PF01019">
    <property type="entry name" value="G_glu_transpept"/>
    <property type="match status" value="1"/>
</dbReference>
<accession>X0X1W1</accession>
<dbReference type="EMBL" id="BARS01047892">
    <property type="protein sequence ID" value="GAG30628.1"/>
    <property type="molecule type" value="Genomic_DNA"/>
</dbReference>
<dbReference type="InterPro" id="IPR052896">
    <property type="entry name" value="GGT-like_enzyme"/>
</dbReference>
<dbReference type="PRINTS" id="PR01210">
    <property type="entry name" value="GGTRANSPTASE"/>
</dbReference>
<dbReference type="InterPro" id="IPR029055">
    <property type="entry name" value="Ntn_hydrolases_N"/>
</dbReference>
<gene>
    <name evidence="1" type="ORF">S01H1_71878</name>
</gene>
<dbReference type="SUPFAM" id="SSF56235">
    <property type="entry name" value="N-terminal nucleophile aminohydrolases (Ntn hydrolases)"/>
    <property type="match status" value="1"/>
</dbReference>
<dbReference type="AlphaFoldDB" id="X0X1W1"/>
<evidence type="ECO:0008006" key="2">
    <source>
        <dbReference type="Google" id="ProtNLM"/>
    </source>
</evidence>
<dbReference type="PANTHER" id="PTHR43881:SF1">
    <property type="entry name" value="GAMMA-GLUTAMYLTRANSPEPTIDASE (AFU_ORTHOLOGUE AFUA_4G13580)"/>
    <property type="match status" value="1"/>
</dbReference>
<comment type="caution">
    <text evidence="1">The sequence shown here is derived from an EMBL/GenBank/DDBJ whole genome shotgun (WGS) entry which is preliminary data.</text>
</comment>
<name>X0X1W1_9ZZZZ</name>
<evidence type="ECO:0000313" key="1">
    <source>
        <dbReference type="EMBL" id="GAG30628.1"/>
    </source>
</evidence>
<organism evidence="1">
    <name type="scientific">marine sediment metagenome</name>
    <dbReference type="NCBI Taxonomy" id="412755"/>
    <lineage>
        <taxon>unclassified sequences</taxon>
        <taxon>metagenomes</taxon>
        <taxon>ecological metagenomes</taxon>
    </lineage>
</organism>
<reference evidence="1" key="1">
    <citation type="journal article" date="2014" name="Front. Microbiol.">
        <title>High frequency of phylogenetically diverse reductive dehalogenase-homologous genes in deep subseafloor sedimentary metagenomes.</title>
        <authorList>
            <person name="Kawai M."/>
            <person name="Futagami T."/>
            <person name="Toyoda A."/>
            <person name="Takaki Y."/>
            <person name="Nishi S."/>
            <person name="Hori S."/>
            <person name="Arai W."/>
            <person name="Tsubouchi T."/>
            <person name="Morono Y."/>
            <person name="Uchiyama I."/>
            <person name="Ito T."/>
            <person name="Fujiyama A."/>
            <person name="Inagaki F."/>
            <person name="Takami H."/>
        </authorList>
    </citation>
    <scope>NUCLEOTIDE SEQUENCE</scope>
    <source>
        <strain evidence="1">Expedition CK06-06</strain>
    </source>
</reference>
<sequence length="207" mass="22345">MGTKWMITSGHPLASQAGAAILDRGGNAVDAAIAANAVLNVVRPHMCGIGGDAFIILYVAREKEIKALNASGRSPYKATRDFFVKMGMEKIPDKGILTATVPGAVDGWITALENHGTMSLETLLQRAIEYAEGGFPVYRELSLVIENESSLLERCPDSKRIFLTNGRPPKPGELLVQNDLAESLKKIAEGGKDTFYRGELGRALVKF</sequence>
<protein>
    <recommendedName>
        <fullName evidence="2">Gamma-glutamyltransferase</fullName>
    </recommendedName>
</protein>